<dbReference type="Pfam" id="PF02321">
    <property type="entry name" value="OEP"/>
    <property type="match status" value="1"/>
</dbReference>
<dbReference type="SUPFAM" id="SSF56954">
    <property type="entry name" value="Outer membrane efflux proteins (OEP)"/>
    <property type="match status" value="1"/>
</dbReference>
<protein>
    <submittedName>
        <fullName evidence="1">NodT family RND efflux system outer membrane lipoprotein</fullName>
    </submittedName>
</protein>
<dbReference type="PANTHER" id="PTHR30203:SF32">
    <property type="entry name" value="CATION EFFLUX SYSTEM PROTEIN CUSC"/>
    <property type="match status" value="1"/>
</dbReference>
<dbReference type="EMBL" id="AMCI01000175">
    <property type="protein sequence ID" value="EJX10473.1"/>
    <property type="molecule type" value="Genomic_DNA"/>
</dbReference>
<name>J9H3C1_9ZZZZ</name>
<gene>
    <name evidence="1" type="ORF">EVA_01164</name>
</gene>
<comment type="caution">
    <text evidence="1">The sequence shown here is derived from an EMBL/GenBank/DDBJ whole genome shotgun (WGS) entry which is preliminary data.</text>
</comment>
<dbReference type="InterPro" id="IPR010131">
    <property type="entry name" value="MdtP/NodT-like"/>
</dbReference>
<accession>J9H3C1</accession>
<organism evidence="1">
    <name type="scientific">gut metagenome</name>
    <dbReference type="NCBI Taxonomy" id="749906"/>
    <lineage>
        <taxon>unclassified sequences</taxon>
        <taxon>metagenomes</taxon>
        <taxon>organismal metagenomes</taxon>
    </lineage>
</organism>
<evidence type="ECO:0000313" key="1">
    <source>
        <dbReference type="EMBL" id="EJX10473.1"/>
    </source>
</evidence>
<dbReference type="PANTHER" id="PTHR30203">
    <property type="entry name" value="OUTER MEMBRANE CATION EFFLUX PROTEIN"/>
    <property type="match status" value="1"/>
</dbReference>
<keyword evidence="1" id="KW-0449">Lipoprotein</keyword>
<dbReference type="InterPro" id="IPR003423">
    <property type="entry name" value="OMP_efflux"/>
</dbReference>
<dbReference type="GO" id="GO:0015562">
    <property type="term" value="F:efflux transmembrane transporter activity"/>
    <property type="evidence" value="ECO:0007669"/>
    <property type="project" value="InterPro"/>
</dbReference>
<proteinExistence type="predicted"/>
<sequence length="180" mass="20084">MVSYELDFFGHVRNMNEQALQSYLATEDARLSFENTLISEVAMLWLTMATDNVQLALQREILKTQEESFRMIEESYRLGAASRFDYEQARTTVSAARAGIIKYVRAVAIDRNALDLLCGDKVAENLIPTELPEVLTQKAFLPDGLPGEVILNRPDIRMAERGLKAAAANIGVARAAFFPV</sequence>
<reference evidence="1" key="1">
    <citation type="journal article" date="2012" name="PLoS ONE">
        <title>Gene sets for utilization of primary and secondary nutrition supplies in the distal gut of endangered iberian lynx.</title>
        <authorList>
            <person name="Alcaide M."/>
            <person name="Messina E."/>
            <person name="Richter M."/>
            <person name="Bargiela R."/>
            <person name="Peplies J."/>
            <person name="Huws S.A."/>
            <person name="Newbold C.J."/>
            <person name="Golyshin P.N."/>
            <person name="Simon M.A."/>
            <person name="Lopez G."/>
            <person name="Yakimov M.M."/>
            <person name="Ferrer M."/>
        </authorList>
    </citation>
    <scope>NUCLEOTIDE SEQUENCE</scope>
</reference>
<dbReference type="Gene3D" id="1.20.1600.10">
    <property type="entry name" value="Outer membrane efflux proteins (OEP)"/>
    <property type="match status" value="1"/>
</dbReference>
<dbReference type="AlphaFoldDB" id="J9H3C1"/>